<dbReference type="GO" id="GO:0020037">
    <property type="term" value="F:heme binding"/>
    <property type="evidence" value="ECO:0007669"/>
    <property type="project" value="InterPro"/>
</dbReference>
<comment type="similarity">
    <text evidence="1">Belongs to the cytochrome P450 family.</text>
</comment>
<keyword evidence="3" id="KW-0479">Metal-binding</keyword>
<protein>
    <recommendedName>
        <fullName evidence="8">Cytochrome P450</fullName>
    </recommendedName>
</protein>
<evidence type="ECO:0000313" key="7">
    <source>
        <dbReference type="Proteomes" id="UP000829685"/>
    </source>
</evidence>
<dbReference type="Pfam" id="PF00067">
    <property type="entry name" value="p450"/>
    <property type="match status" value="1"/>
</dbReference>
<evidence type="ECO:0000313" key="6">
    <source>
        <dbReference type="EMBL" id="KAI1856772.1"/>
    </source>
</evidence>
<reference evidence="6" key="1">
    <citation type="submission" date="2021-03" db="EMBL/GenBank/DDBJ databases">
        <title>Revisited historic fungal species revealed as producer of novel bioactive compounds through whole genome sequencing and comparative genomics.</title>
        <authorList>
            <person name="Vignolle G.A."/>
            <person name="Hochenegger N."/>
            <person name="Mach R.L."/>
            <person name="Mach-Aigner A.R."/>
            <person name="Javad Rahimi M."/>
            <person name="Salim K.A."/>
            <person name="Chan C.M."/>
            <person name="Lim L.B.L."/>
            <person name="Cai F."/>
            <person name="Druzhinina I.S."/>
            <person name="U'Ren J.M."/>
            <person name="Derntl C."/>
        </authorList>
    </citation>
    <scope>NUCLEOTIDE SEQUENCE</scope>
    <source>
        <strain evidence="6">TUCIM 5799</strain>
    </source>
</reference>
<dbReference type="InterPro" id="IPR036396">
    <property type="entry name" value="Cyt_P450_sf"/>
</dbReference>
<keyword evidence="2" id="KW-0349">Heme</keyword>
<dbReference type="InterPro" id="IPR001128">
    <property type="entry name" value="Cyt_P450"/>
</dbReference>
<keyword evidence="4" id="KW-0408">Iron</keyword>
<keyword evidence="7" id="KW-1185">Reference proteome</keyword>
<accession>A0A9Q0AKR1</accession>
<evidence type="ECO:0000256" key="1">
    <source>
        <dbReference type="ARBA" id="ARBA00010617"/>
    </source>
</evidence>
<dbReference type="AlphaFoldDB" id="A0A9Q0AKR1"/>
<proteinExistence type="inferred from homology"/>
<evidence type="ECO:0008006" key="8">
    <source>
        <dbReference type="Google" id="ProtNLM"/>
    </source>
</evidence>
<dbReference type="PANTHER" id="PTHR24305">
    <property type="entry name" value="CYTOCHROME P450"/>
    <property type="match status" value="1"/>
</dbReference>
<evidence type="ECO:0000256" key="5">
    <source>
        <dbReference type="SAM" id="Phobius"/>
    </source>
</evidence>
<feature type="transmembrane region" description="Helical" evidence="5">
    <location>
        <begin position="14"/>
        <end position="35"/>
    </location>
</feature>
<dbReference type="EMBL" id="JAFIMR010000042">
    <property type="protein sequence ID" value="KAI1856772.1"/>
    <property type="molecule type" value="Genomic_DNA"/>
</dbReference>
<evidence type="ECO:0000256" key="3">
    <source>
        <dbReference type="ARBA" id="ARBA00022723"/>
    </source>
</evidence>
<organism evidence="6 7">
    <name type="scientific">Neoarthrinium moseri</name>
    <dbReference type="NCBI Taxonomy" id="1658444"/>
    <lineage>
        <taxon>Eukaryota</taxon>
        <taxon>Fungi</taxon>
        <taxon>Dikarya</taxon>
        <taxon>Ascomycota</taxon>
        <taxon>Pezizomycotina</taxon>
        <taxon>Sordariomycetes</taxon>
        <taxon>Xylariomycetidae</taxon>
        <taxon>Amphisphaeriales</taxon>
        <taxon>Apiosporaceae</taxon>
        <taxon>Neoarthrinium</taxon>
    </lineage>
</organism>
<dbReference type="PANTHER" id="PTHR24305:SF166">
    <property type="entry name" value="CYTOCHROME P450 12A4, MITOCHONDRIAL-RELATED"/>
    <property type="match status" value="1"/>
</dbReference>
<dbReference type="Gene3D" id="1.10.630.10">
    <property type="entry name" value="Cytochrome P450"/>
    <property type="match status" value="2"/>
</dbReference>
<keyword evidence="5" id="KW-0812">Transmembrane</keyword>
<keyword evidence="5" id="KW-1133">Transmembrane helix</keyword>
<comment type="caution">
    <text evidence="6">The sequence shown here is derived from an EMBL/GenBank/DDBJ whole genome shotgun (WGS) entry which is preliminary data.</text>
</comment>
<sequence>MEFYRFKVLFDHHLLWGIGALVVAAIIPVLAWRWWRLRHIPGPPLALLYCTFGSSRTGHRQVPHEYAKMIELSHKYGKLFRIGPNQLVLTELDASRRVLLDSATGPLSNPTASFSPLDDEENTLEWNAIGMGPRQNIFLDEVVESQCSRLTDMIESEFVSTSAVYRPLKLMDMANDLSTDVLGELHLPCDIRNGNQKSKDSLPAVKQSVHVASVAAVIAGFRWVLRSTARSLHMRILGSVGTVEAFSCAVTRSSAILFCSTLMQTITTPSVYDKLQTEINCMRSDAHVSSRQGYSEHQELSYLEAVINEGLRMYPTVTSVTTKAPKGGYAVSKFKAPEGTVIIHNIAGIMRASTHWGEDADVFRPERWVNATPENYKALHDVLQLGWGTDRYRWLREAYARLHLKRVLLLSRYDFAVVAPRNPVEIMGTGFLESDLQLRITRKRDRL</sequence>
<dbReference type="GO" id="GO:0004497">
    <property type="term" value="F:monooxygenase activity"/>
    <property type="evidence" value="ECO:0007669"/>
    <property type="project" value="InterPro"/>
</dbReference>
<dbReference type="SUPFAM" id="SSF48264">
    <property type="entry name" value="Cytochrome P450"/>
    <property type="match status" value="1"/>
</dbReference>
<dbReference type="InterPro" id="IPR050121">
    <property type="entry name" value="Cytochrome_P450_monoxygenase"/>
</dbReference>
<dbReference type="GO" id="GO:0016705">
    <property type="term" value="F:oxidoreductase activity, acting on paired donors, with incorporation or reduction of molecular oxygen"/>
    <property type="evidence" value="ECO:0007669"/>
    <property type="project" value="InterPro"/>
</dbReference>
<gene>
    <name evidence="6" type="ORF">JX265_011413</name>
</gene>
<evidence type="ECO:0000256" key="4">
    <source>
        <dbReference type="ARBA" id="ARBA00023004"/>
    </source>
</evidence>
<dbReference type="GO" id="GO:0005506">
    <property type="term" value="F:iron ion binding"/>
    <property type="evidence" value="ECO:0007669"/>
    <property type="project" value="InterPro"/>
</dbReference>
<dbReference type="Proteomes" id="UP000829685">
    <property type="component" value="Unassembled WGS sequence"/>
</dbReference>
<keyword evidence="5" id="KW-0472">Membrane</keyword>
<evidence type="ECO:0000256" key="2">
    <source>
        <dbReference type="ARBA" id="ARBA00022617"/>
    </source>
</evidence>
<name>A0A9Q0AKR1_9PEZI</name>